<dbReference type="SUPFAM" id="SSF52540">
    <property type="entry name" value="P-loop containing nucleoside triphosphate hydrolases"/>
    <property type="match status" value="1"/>
</dbReference>
<evidence type="ECO:0000256" key="1">
    <source>
        <dbReference type="ARBA" id="ARBA00023175"/>
    </source>
</evidence>
<evidence type="ECO:0000256" key="3">
    <source>
        <dbReference type="SAM" id="Coils"/>
    </source>
</evidence>
<comment type="caution">
    <text evidence="6">The sequence shown here is derived from an EMBL/GenBank/DDBJ whole genome shotgun (WGS) entry which is preliminary data.</text>
</comment>
<feature type="region of interest" description="Disordered" evidence="4">
    <location>
        <begin position="421"/>
        <end position="441"/>
    </location>
</feature>
<feature type="region of interest" description="Disordered" evidence="4">
    <location>
        <begin position="634"/>
        <end position="659"/>
    </location>
</feature>
<dbReference type="InterPro" id="IPR036961">
    <property type="entry name" value="Kinesin_motor_dom_sf"/>
</dbReference>
<dbReference type="InterPro" id="IPR027417">
    <property type="entry name" value="P-loop_NTPase"/>
</dbReference>
<feature type="coiled-coil region" evidence="3">
    <location>
        <begin position="228"/>
        <end position="269"/>
    </location>
</feature>
<dbReference type="Pfam" id="PF00225">
    <property type="entry name" value="Kinesin"/>
    <property type="match status" value="1"/>
</dbReference>
<keyword evidence="1" id="KW-0505">Motor protein</keyword>
<dbReference type="EMBL" id="CAUYUE010000011">
    <property type="protein sequence ID" value="CAK0784912.1"/>
    <property type="molecule type" value="Genomic_DNA"/>
</dbReference>
<dbReference type="GO" id="GO:0005524">
    <property type="term" value="F:ATP binding"/>
    <property type="evidence" value="ECO:0007669"/>
    <property type="project" value="InterPro"/>
</dbReference>
<feature type="compositionally biased region" description="Low complexity" evidence="4">
    <location>
        <begin position="634"/>
        <end position="649"/>
    </location>
</feature>
<evidence type="ECO:0000259" key="5">
    <source>
        <dbReference type="PROSITE" id="PS50067"/>
    </source>
</evidence>
<keyword evidence="7" id="KW-1185">Reference proteome</keyword>
<accession>A0AAV1IDX7</accession>
<keyword evidence="3" id="KW-0175">Coiled coil</keyword>
<feature type="compositionally biased region" description="Polar residues" evidence="4">
    <location>
        <begin position="1"/>
        <end position="19"/>
    </location>
</feature>
<dbReference type="PRINTS" id="PR00380">
    <property type="entry name" value="KINESINHEAVY"/>
</dbReference>
<dbReference type="PANTHER" id="PTHR47972:SF28">
    <property type="entry name" value="KINESIN-LIKE PROTEIN KLP-3"/>
    <property type="match status" value="1"/>
</dbReference>
<organism evidence="6 7">
    <name type="scientific">Coccomyxa viridis</name>
    <dbReference type="NCBI Taxonomy" id="1274662"/>
    <lineage>
        <taxon>Eukaryota</taxon>
        <taxon>Viridiplantae</taxon>
        <taxon>Chlorophyta</taxon>
        <taxon>core chlorophytes</taxon>
        <taxon>Trebouxiophyceae</taxon>
        <taxon>Trebouxiophyceae incertae sedis</taxon>
        <taxon>Coccomyxaceae</taxon>
        <taxon>Coccomyxa</taxon>
    </lineage>
</organism>
<evidence type="ECO:0000256" key="2">
    <source>
        <dbReference type="PROSITE-ProRule" id="PRU00283"/>
    </source>
</evidence>
<evidence type="ECO:0000313" key="7">
    <source>
        <dbReference type="Proteomes" id="UP001314263"/>
    </source>
</evidence>
<feature type="domain" description="Kinesin motor" evidence="5">
    <location>
        <begin position="1042"/>
        <end position="1339"/>
    </location>
</feature>
<dbReference type="PANTHER" id="PTHR47972">
    <property type="entry name" value="KINESIN-LIKE PROTEIN KLP-3"/>
    <property type="match status" value="1"/>
</dbReference>
<sequence length="1406" mass="149011">MADPSSAGSTVCQQRSAQSLPEVYQPALQPPDRPADSAAPGEGLAGEKGELASYFGVSWTPEVSLRSPGGRVRRTVGCFTTNGTPVRGVRVCQEGAEDSLQGTPLPDTPLSMHAPTWEDLHITQTRAMLELRGIEAKVGASMACAISSMEGLSKRKARILARQCGSMLAGRPARRRCGGAKSAWSEAATRQSALREAEQGMRASWTERAEQLSIDREVPTSAANFVELEALRWENRKLSEAKATAETEVKDQARRITQLEDVLREAQARPIARRRCLDGEEGSDPALERQLGAISQKLEMLKAEHLAGKEQVAEARAGKLAAAKTVADALSERDLARQMLKGVQAMLGHAEAARSSAQRALQQAQAEKAASQAVLAESEAKRSAHAQELEGIRASREQVEVQLAQAEARLEATQAALAEVEASPGAAISSKAAAEGSERPGDVMLPPPQPLMTSQGAEIASLGVQLSDTESQLESQCRAAQLAESALRAQLVDAQRALSEACQAAHDREASLGMQLRDARAELASEKEQAGQRAEERAQWARNTEASTAALNERIALLEGESAKAKAAIADALVVKRDADAQETARLAARRTPEKGRRPGKWVQSPANPQRPSEEQEAPDPELASKLAALRWSKASARPPQAAQQAAEAATEEPSKLQASVQSQLRSQCTSAELEAHSLREQLKIAQAELAMDGARAGQQAQETEAALSQHIAALENQRSQAKAAAHDELVACRDAGMKAVAELEAQVARLSKDKAAQQQTLQRLEAEVARLREGIIKNRAQAEEELGVAEEQIKRLKAGKKQVDVANAFAEARAAKLADELAQLRGAPGQSAGAAAAQHEQHMKDVAASEAQAEECKSLQEQVAALSKERDFAVVSKHTAAEAAAALETKLRTAAEQHKADVKALQSQISQLKMERSTVSAAHEALRGEHEALQGEAAITAKREKSRSGEEAGTVAQLQARMAELRARLEAAGQLKAELARSSEEADSLRGQLAAASHALWIGQSPSLGIAPAVSVGSAGSPSASPHKTAQTGRIGSRKRPLRIIARLRPLARGEQVQGMQQHVEAADERTLVLAGTGDQKHQILTCNRVIAPSEGQAAVYSEVSGLVSGVMNGINACVLAYGCKGSGKAHVLAGTPNEPGINFRATSQMIQLARSTSGTRDVRMAMSVMEIHADSISDLLSPEPRRRLQVKQVEDGACVPGLTIRPFASTADVEALMCSASATQHAASSHLVLSVYAACKDHTTGAAALGKLHLASLAAPEEADRAGDHSLTALSICLQAVQNGAEHVPYGRSCLTRLLADCMGYARSRAVLIATCSPTDMEGTRRTLDFCARLSKPCVDAPGPARDSIGSPATVAALAQNFGGSAQDSASQENVLFSPASKTDKAMRRLNMSAVCTSESMGRH</sequence>
<dbReference type="Proteomes" id="UP001314263">
    <property type="component" value="Unassembled WGS sequence"/>
</dbReference>
<feature type="compositionally biased region" description="Low complexity" evidence="4">
    <location>
        <begin position="1015"/>
        <end position="1027"/>
    </location>
</feature>
<dbReference type="InterPro" id="IPR027640">
    <property type="entry name" value="Kinesin-like_fam"/>
</dbReference>
<name>A0AAV1IDX7_9CHLO</name>
<gene>
    <name evidence="6" type="ORF">CVIRNUC_008117</name>
</gene>
<evidence type="ECO:0000313" key="6">
    <source>
        <dbReference type="EMBL" id="CAK0784912.1"/>
    </source>
</evidence>
<feature type="region of interest" description="Disordered" evidence="4">
    <location>
        <begin position="1"/>
        <end position="45"/>
    </location>
</feature>
<comment type="similarity">
    <text evidence="2">Belongs to the TRAFAC class myosin-kinesin ATPase superfamily. Kinesin family.</text>
</comment>
<proteinExistence type="inferred from homology"/>
<protein>
    <recommendedName>
        <fullName evidence="5">Kinesin motor domain-containing protein</fullName>
    </recommendedName>
</protein>
<dbReference type="InterPro" id="IPR001752">
    <property type="entry name" value="Kinesin_motor_dom"/>
</dbReference>
<feature type="coiled-coil region" evidence="3">
    <location>
        <begin position="956"/>
        <end position="993"/>
    </location>
</feature>
<dbReference type="Gene3D" id="3.40.850.10">
    <property type="entry name" value="Kinesin motor domain"/>
    <property type="match status" value="1"/>
</dbReference>
<dbReference type="GO" id="GO:0007018">
    <property type="term" value="P:microtubule-based movement"/>
    <property type="evidence" value="ECO:0007669"/>
    <property type="project" value="InterPro"/>
</dbReference>
<evidence type="ECO:0000256" key="4">
    <source>
        <dbReference type="SAM" id="MobiDB-lite"/>
    </source>
</evidence>
<dbReference type="GO" id="GO:0015630">
    <property type="term" value="C:microtubule cytoskeleton"/>
    <property type="evidence" value="ECO:0007669"/>
    <property type="project" value="TreeGrafter"/>
</dbReference>
<dbReference type="GO" id="GO:0008017">
    <property type="term" value="F:microtubule binding"/>
    <property type="evidence" value="ECO:0007669"/>
    <property type="project" value="InterPro"/>
</dbReference>
<dbReference type="PROSITE" id="PS50067">
    <property type="entry name" value="KINESIN_MOTOR_2"/>
    <property type="match status" value="1"/>
</dbReference>
<reference evidence="6 7" key="1">
    <citation type="submission" date="2023-10" db="EMBL/GenBank/DDBJ databases">
        <authorList>
            <person name="Maclean D."/>
            <person name="Macfadyen A."/>
        </authorList>
    </citation>
    <scope>NUCLEOTIDE SEQUENCE [LARGE SCALE GENOMIC DNA]</scope>
</reference>
<feature type="coiled-coil region" evidence="3">
    <location>
        <begin position="669"/>
        <end position="870"/>
    </location>
</feature>
<feature type="region of interest" description="Disordered" evidence="4">
    <location>
        <begin position="1015"/>
        <end position="1038"/>
    </location>
</feature>
<comment type="caution">
    <text evidence="2">Lacks conserved residue(s) required for the propagation of feature annotation.</text>
</comment>
<feature type="region of interest" description="Disordered" evidence="4">
    <location>
        <begin position="584"/>
        <end position="621"/>
    </location>
</feature>
<dbReference type="SMART" id="SM00129">
    <property type="entry name" value="KISc"/>
    <property type="match status" value="1"/>
</dbReference>
<dbReference type="GO" id="GO:0003777">
    <property type="term" value="F:microtubule motor activity"/>
    <property type="evidence" value="ECO:0007669"/>
    <property type="project" value="InterPro"/>
</dbReference>